<evidence type="ECO:0000256" key="7">
    <source>
        <dbReference type="SAM" id="MobiDB-lite"/>
    </source>
</evidence>
<evidence type="ECO:0000256" key="2">
    <source>
        <dbReference type="ARBA" id="ARBA00022473"/>
    </source>
</evidence>
<evidence type="ECO:0000313" key="9">
    <source>
        <dbReference type="RefSeq" id="XP_020110970.1"/>
    </source>
</evidence>
<dbReference type="PANTHER" id="PTHR33405:SF20">
    <property type="entry name" value="PROTEIN FLX-LIKE 3"/>
    <property type="match status" value="1"/>
</dbReference>
<keyword evidence="5" id="KW-0287">Flowering</keyword>
<name>A0A6P5GZ04_ANACO</name>
<evidence type="ECO:0000256" key="5">
    <source>
        <dbReference type="ARBA" id="ARBA00023089"/>
    </source>
</evidence>
<keyword evidence="2" id="KW-0217">Developmental protein</keyword>
<dbReference type="RefSeq" id="XP_020110970.1">
    <property type="nucleotide sequence ID" value="XM_020255381.1"/>
</dbReference>
<reference evidence="8" key="1">
    <citation type="journal article" date="2015" name="Nat. Genet.">
        <title>The pineapple genome and the evolution of CAM photosynthesis.</title>
        <authorList>
            <person name="Ming R."/>
            <person name="VanBuren R."/>
            <person name="Wai C.M."/>
            <person name="Tang H."/>
            <person name="Schatz M.C."/>
            <person name="Bowers J.E."/>
            <person name="Lyons E."/>
            <person name="Wang M.L."/>
            <person name="Chen J."/>
            <person name="Biggers E."/>
            <person name="Zhang J."/>
            <person name="Huang L."/>
            <person name="Zhang L."/>
            <person name="Miao W."/>
            <person name="Zhang J."/>
            <person name="Ye Z."/>
            <person name="Miao C."/>
            <person name="Lin Z."/>
            <person name="Wang H."/>
            <person name="Zhou H."/>
            <person name="Yim W.C."/>
            <person name="Priest H.D."/>
            <person name="Zheng C."/>
            <person name="Woodhouse M."/>
            <person name="Edger P.P."/>
            <person name="Guyot R."/>
            <person name="Guo H.B."/>
            <person name="Guo H."/>
            <person name="Zheng G."/>
            <person name="Singh R."/>
            <person name="Sharma A."/>
            <person name="Min X."/>
            <person name="Zheng Y."/>
            <person name="Lee H."/>
            <person name="Gurtowski J."/>
            <person name="Sedlazeck F.J."/>
            <person name="Harkess A."/>
            <person name="McKain M.R."/>
            <person name="Liao Z."/>
            <person name="Fang J."/>
            <person name="Liu J."/>
            <person name="Zhang X."/>
            <person name="Zhang Q."/>
            <person name="Hu W."/>
            <person name="Qin Y."/>
            <person name="Wang K."/>
            <person name="Chen L.Y."/>
            <person name="Shirley N."/>
            <person name="Lin Y.R."/>
            <person name="Liu L.Y."/>
            <person name="Hernandez A.G."/>
            <person name="Wright C.L."/>
            <person name="Bulone V."/>
            <person name="Tuskan G.A."/>
            <person name="Heath K."/>
            <person name="Zee F."/>
            <person name="Moore P.H."/>
            <person name="Sunkar R."/>
            <person name="Leebens-Mack J.H."/>
            <person name="Mockler T."/>
            <person name="Bennetzen J.L."/>
            <person name="Freeling M."/>
            <person name="Sankoff D."/>
            <person name="Paterson A.H."/>
            <person name="Zhu X."/>
            <person name="Yang X."/>
            <person name="Smith J.A."/>
            <person name="Cushman J.C."/>
            <person name="Paull R.E."/>
            <person name="Yu Q."/>
        </authorList>
    </citation>
    <scope>NUCLEOTIDE SEQUENCE [LARGE SCALE GENOMIC DNA]</scope>
    <source>
        <strain evidence="8">cv. F153</strain>
    </source>
</reference>
<accession>A0A6P5GZ04</accession>
<dbReference type="GeneID" id="109725970"/>
<feature type="coiled-coil region" evidence="6">
    <location>
        <begin position="117"/>
        <end position="158"/>
    </location>
</feature>
<protein>
    <submittedName>
        <fullName evidence="9">Protein FLX-like 3 isoform X1</fullName>
    </submittedName>
</protein>
<dbReference type="InterPro" id="IPR040353">
    <property type="entry name" value="FLX/FLX-like"/>
</dbReference>
<proteinExistence type="inferred from homology"/>
<dbReference type="PANTHER" id="PTHR33405">
    <property type="entry name" value="PROTEIN FLX-LIKE 2"/>
    <property type="match status" value="1"/>
</dbReference>
<gene>
    <name evidence="9" type="primary">LOC109725970</name>
</gene>
<dbReference type="Proteomes" id="UP000515123">
    <property type="component" value="Linkage group 20"/>
</dbReference>
<organism evidence="8 9">
    <name type="scientific">Ananas comosus</name>
    <name type="common">Pineapple</name>
    <name type="synonym">Ananas ananas</name>
    <dbReference type="NCBI Taxonomy" id="4615"/>
    <lineage>
        <taxon>Eukaryota</taxon>
        <taxon>Viridiplantae</taxon>
        <taxon>Streptophyta</taxon>
        <taxon>Embryophyta</taxon>
        <taxon>Tracheophyta</taxon>
        <taxon>Spermatophyta</taxon>
        <taxon>Magnoliopsida</taxon>
        <taxon>Liliopsida</taxon>
        <taxon>Poales</taxon>
        <taxon>Bromeliaceae</taxon>
        <taxon>Bromelioideae</taxon>
        <taxon>Ananas</taxon>
    </lineage>
</organism>
<dbReference type="AlphaFoldDB" id="A0A6P5GZ04"/>
<comment type="similarity">
    <text evidence="1">Belongs to the FLX family.</text>
</comment>
<evidence type="ECO:0000256" key="4">
    <source>
        <dbReference type="ARBA" id="ARBA00023054"/>
    </source>
</evidence>
<evidence type="ECO:0000256" key="1">
    <source>
        <dbReference type="ARBA" id="ARBA00005405"/>
    </source>
</evidence>
<reference evidence="9" key="2">
    <citation type="submission" date="2025-08" db="UniProtKB">
        <authorList>
            <consortium name="RefSeq"/>
        </authorList>
    </citation>
    <scope>IDENTIFICATION</scope>
    <source>
        <tissue evidence="9">Leaf</tissue>
    </source>
</reference>
<keyword evidence="3" id="KW-0221">Differentiation</keyword>
<dbReference type="OrthoDB" id="1902464at2759"/>
<evidence type="ECO:0000256" key="6">
    <source>
        <dbReference type="SAM" id="Coils"/>
    </source>
</evidence>
<evidence type="ECO:0000313" key="8">
    <source>
        <dbReference type="Proteomes" id="UP000515123"/>
    </source>
</evidence>
<dbReference type="GO" id="GO:0009908">
    <property type="term" value="P:flower development"/>
    <property type="evidence" value="ECO:0007669"/>
    <property type="project" value="UniProtKB-KW"/>
</dbReference>
<feature type="region of interest" description="Disordered" evidence="7">
    <location>
        <begin position="1"/>
        <end position="39"/>
    </location>
</feature>
<dbReference type="GO" id="GO:0030154">
    <property type="term" value="P:cell differentiation"/>
    <property type="evidence" value="ECO:0007669"/>
    <property type="project" value="UniProtKB-KW"/>
</dbReference>
<keyword evidence="8" id="KW-1185">Reference proteome</keyword>
<sequence>MAGRNRMPRQPMNSDLHGYRDGPPPPLPRVARGHAMPPPPLPFEEEIALRRDEIRRIVADNRHLMDEIVALRRELPHVKDELHVLSQAMPKLRAEKEAETRELIQRGLKLEGELRSLEPFREELMQLRSEFKKLEALREEMSAKVQSMTKELKHLQMENQQMPILRTELDGLHQELMRTSRTAHEYEMKASAEQMEQKQAMEKNLVSMAREIEKLRAELEKRGRGPVPGPYGMPKANPEMGFSGGFREGYGADKGFYGGGPWPPYDSRGFPHH</sequence>
<keyword evidence="4 6" id="KW-0175">Coiled coil</keyword>
<evidence type="ECO:0000256" key="3">
    <source>
        <dbReference type="ARBA" id="ARBA00022782"/>
    </source>
</evidence>